<evidence type="ECO:0000256" key="5">
    <source>
        <dbReference type="ARBA" id="ARBA00037490"/>
    </source>
</evidence>
<dbReference type="InterPro" id="IPR000079">
    <property type="entry name" value="HMGN_fam"/>
</dbReference>
<dbReference type="SMART" id="SM00527">
    <property type="entry name" value="HMG17"/>
    <property type="match status" value="1"/>
</dbReference>
<comment type="function">
    <text evidence="5">Binds to the inner side of the nucleosomal DNA thus altering the interaction between the DNA and the histone octamer. May be involved in the process which maintains transcribable genes in a unique chromatin conformation.</text>
</comment>
<comment type="subcellular location">
    <subcellularLocation>
        <location evidence="1">Nucleus</location>
    </subcellularLocation>
</comment>
<evidence type="ECO:0000256" key="2">
    <source>
        <dbReference type="ARBA" id="ARBA00007696"/>
    </source>
</evidence>
<accession>G7PVH1</accession>
<evidence type="ECO:0000256" key="4">
    <source>
        <dbReference type="ARBA" id="ARBA00023242"/>
    </source>
</evidence>
<feature type="compositionally biased region" description="Basic and acidic residues" evidence="8">
    <location>
        <begin position="29"/>
        <end position="67"/>
    </location>
</feature>
<dbReference type="Proteomes" id="UP000009130">
    <property type="component" value="Chromosome 17"/>
</dbReference>
<evidence type="ECO:0000256" key="7">
    <source>
        <dbReference type="ARBA" id="ARBA00042290"/>
    </source>
</evidence>
<evidence type="ECO:0000256" key="8">
    <source>
        <dbReference type="SAM" id="MobiDB-lite"/>
    </source>
</evidence>
<dbReference type="PANTHER" id="PTHR23087">
    <property type="entry name" value="NONHISTONE CHROMOSOMAL PROTEIN HMG"/>
    <property type="match status" value="1"/>
</dbReference>
<evidence type="ECO:0000256" key="1">
    <source>
        <dbReference type="ARBA" id="ARBA00004123"/>
    </source>
</evidence>
<keyword evidence="3" id="KW-0238">DNA-binding</keyword>
<organism>
    <name type="scientific">Macaca fascicularis</name>
    <name type="common">Crab-eating macaque</name>
    <name type="synonym">Cynomolgus monkey</name>
    <dbReference type="NCBI Taxonomy" id="9541"/>
    <lineage>
        <taxon>Eukaryota</taxon>
        <taxon>Metazoa</taxon>
        <taxon>Chordata</taxon>
        <taxon>Craniata</taxon>
        <taxon>Vertebrata</taxon>
        <taxon>Euteleostomi</taxon>
        <taxon>Mammalia</taxon>
        <taxon>Eutheria</taxon>
        <taxon>Euarchontoglires</taxon>
        <taxon>Primates</taxon>
        <taxon>Haplorrhini</taxon>
        <taxon>Catarrhini</taxon>
        <taxon>Cercopithecidae</taxon>
        <taxon>Cercopithecinae</taxon>
        <taxon>Macaca</taxon>
    </lineage>
</organism>
<dbReference type="GO" id="GO:0006325">
    <property type="term" value="P:chromatin organization"/>
    <property type="evidence" value="ECO:0007669"/>
    <property type="project" value="TreeGrafter"/>
</dbReference>
<dbReference type="GO" id="GO:0000785">
    <property type="term" value="C:chromatin"/>
    <property type="evidence" value="ECO:0007669"/>
    <property type="project" value="InterPro"/>
</dbReference>
<dbReference type="PRINTS" id="PR00925">
    <property type="entry name" value="NONHISHMG17"/>
</dbReference>
<evidence type="ECO:0000313" key="9">
    <source>
        <dbReference type="EMBL" id="EHH58622.1"/>
    </source>
</evidence>
<dbReference type="AlphaFoldDB" id="G7PVH1"/>
<dbReference type="EMBL" id="CM001292">
    <property type="protein sequence ID" value="EHH58622.1"/>
    <property type="molecule type" value="Genomic_DNA"/>
</dbReference>
<dbReference type="GO" id="GO:0005634">
    <property type="term" value="C:nucleus"/>
    <property type="evidence" value="ECO:0007669"/>
    <property type="project" value="UniProtKB-SubCell"/>
</dbReference>
<protein>
    <recommendedName>
        <fullName evidence="6">Non-histone chromosomal protein HMG-17</fullName>
    </recommendedName>
    <alternativeName>
        <fullName evidence="7">High mobility group nucleosome-binding domain-containing protein 2</fullName>
    </alternativeName>
</protein>
<reference evidence="9" key="1">
    <citation type="journal article" date="2011" name="Nat. Biotechnol.">
        <title>Genome sequencing and comparison of two nonhuman primate animal models, the cynomolgus and Chinese rhesus macaques.</title>
        <authorList>
            <person name="Yan G."/>
            <person name="Zhang G."/>
            <person name="Fang X."/>
            <person name="Zhang Y."/>
            <person name="Li C."/>
            <person name="Ling F."/>
            <person name="Cooper D.N."/>
            <person name="Li Q."/>
            <person name="Li Y."/>
            <person name="van Gool A.J."/>
            <person name="Du H."/>
            <person name="Chen J."/>
            <person name="Chen R."/>
            <person name="Zhang P."/>
            <person name="Huang Z."/>
            <person name="Thompson J.R."/>
            <person name="Meng Y."/>
            <person name="Bai Y."/>
            <person name="Wang J."/>
            <person name="Zhuo M."/>
            <person name="Wang T."/>
            <person name="Huang Y."/>
            <person name="Wei L."/>
            <person name="Li J."/>
            <person name="Wang Z."/>
            <person name="Hu H."/>
            <person name="Yang P."/>
            <person name="Le L."/>
            <person name="Stenson P.D."/>
            <person name="Li B."/>
            <person name="Liu X."/>
            <person name="Ball E.V."/>
            <person name="An N."/>
            <person name="Huang Q."/>
            <person name="Zhang Y."/>
            <person name="Fan W."/>
            <person name="Zhang X."/>
            <person name="Li Y."/>
            <person name="Wang W."/>
            <person name="Katze M.G."/>
            <person name="Su B."/>
            <person name="Nielsen R."/>
            <person name="Yang H."/>
            <person name="Wang J."/>
            <person name="Wang X."/>
            <person name="Wang J."/>
        </authorList>
    </citation>
    <scope>NUCLEOTIDE SEQUENCE [LARGE SCALE GENOMIC DNA]</scope>
    <source>
        <strain evidence="9">CE-4</strain>
    </source>
</reference>
<name>G7PVH1_MACFA</name>
<dbReference type="PANTHER" id="PTHR23087:SF13">
    <property type="entry name" value="NON-HISTONE CHROMOSOMAL PROTEIN HMG-17"/>
    <property type="match status" value="1"/>
</dbReference>
<dbReference type="GO" id="GO:0031492">
    <property type="term" value="F:nucleosomal DNA binding"/>
    <property type="evidence" value="ECO:0007669"/>
    <property type="project" value="InterPro"/>
</dbReference>
<gene>
    <name evidence="9" type="ORF">EGM_08513</name>
</gene>
<feature type="compositionally biased region" description="Basic and acidic residues" evidence="8">
    <location>
        <begin position="1"/>
        <end position="15"/>
    </location>
</feature>
<proteinExistence type="inferred from homology"/>
<evidence type="ECO:0000256" key="6">
    <source>
        <dbReference type="ARBA" id="ARBA00040304"/>
    </source>
</evidence>
<dbReference type="Pfam" id="PF01101">
    <property type="entry name" value="HMG14_17"/>
    <property type="match status" value="1"/>
</dbReference>
<feature type="region of interest" description="Disordered" evidence="8">
    <location>
        <begin position="1"/>
        <end position="83"/>
    </location>
</feature>
<evidence type="ECO:0000256" key="3">
    <source>
        <dbReference type="ARBA" id="ARBA00023125"/>
    </source>
</evidence>
<sequence length="83" mass="8815">MLKGDKATMKEESQRRATKLSAKPAPPKPEPKPKKTPAKKGEEPPKGKNGKADTGKEGDNPAEHGDANTDQVQKAEGAGDVHF</sequence>
<keyword evidence="4" id="KW-0539">Nucleus</keyword>
<comment type="similarity">
    <text evidence="2">Belongs to the HMGN family.</text>
</comment>